<protein>
    <submittedName>
        <fullName evidence="2 3">Uncharacterized protein</fullName>
    </submittedName>
</protein>
<accession>A0A0R0IJ83</accession>
<keyword evidence="1" id="KW-0812">Transmembrane</keyword>
<gene>
    <name evidence="2" type="ORF">GLYMA_09G261500</name>
</gene>
<feature type="transmembrane region" description="Helical" evidence="1">
    <location>
        <begin position="70"/>
        <end position="91"/>
    </location>
</feature>
<dbReference type="AlphaFoldDB" id="A0A0R0IJ83"/>
<sequence length="98" mass="11495">MWKSHHLSARMHDAHVLAVVDYHLVPRAELPTLTIMDNPHNKEMIAWCDHHWRNLMCSPKSMTCTSSTPYYCHALLVWLLRLLLLMISLLGRCYPFPI</sequence>
<reference evidence="3" key="2">
    <citation type="submission" date="2018-02" db="UniProtKB">
        <authorList>
            <consortium name="EnsemblPlants"/>
        </authorList>
    </citation>
    <scope>IDENTIFICATION</scope>
    <source>
        <strain evidence="3">Williams 82</strain>
    </source>
</reference>
<evidence type="ECO:0000313" key="4">
    <source>
        <dbReference type="Proteomes" id="UP000008827"/>
    </source>
</evidence>
<evidence type="ECO:0000313" key="3">
    <source>
        <dbReference type="EnsemblPlants" id="KRH40489"/>
    </source>
</evidence>
<dbReference type="Gramene" id="KRH40489">
    <property type="protein sequence ID" value="KRH40489"/>
    <property type="gene ID" value="GLYMA_09G261500"/>
</dbReference>
<evidence type="ECO:0000313" key="2">
    <source>
        <dbReference type="EMBL" id="KRH40489.1"/>
    </source>
</evidence>
<dbReference type="InParanoid" id="A0A0R0IJ83"/>
<dbReference type="EnsemblPlants" id="KRH40489">
    <property type="protein sequence ID" value="KRH40489"/>
    <property type="gene ID" value="GLYMA_09G261500"/>
</dbReference>
<proteinExistence type="predicted"/>
<keyword evidence="1" id="KW-1133">Transmembrane helix</keyword>
<keyword evidence="4" id="KW-1185">Reference proteome</keyword>
<evidence type="ECO:0000256" key="1">
    <source>
        <dbReference type="SAM" id="Phobius"/>
    </source>
</evidence>
<keyword evidence="1" id="KW-0472">Membrane</keyword>
<name>A0A0R0IJ83_SOYBN</name>
<dbReference type="EMBL" id="CM000842">
    <property type="protein sequence ID" value="KRH40489.1"/>
    <property type="molecule type" value="Genomic_DNA"/>
</dbReference>
<organism evidence="2">
    <name type="scientific">Glycine max</name>
    <name type="common">Soybean</name>
    <name type="synonym">Glycine hispida</name>
    <dbReference type="NCBI Taxonomy" id="3847"/>
    <lineage>
        <taxon>Eukaryota</taxon>
        <taxon>Viridiplantae</taxon>
        <taxon>Streptophyta</taxon>
        <taxon>Embryophyta</taxon>
        <taxon>Tracheophyta</taxon>
        <taxon>Spermatophyta</taxon>
        <taxon>Magnoliopsida</taxon>
        <taxon>eudicotyledons</taxon>
        <taxon>Gunneridae</taxon>
        <taxon>Pentapetalae</taxon>
        <taxon>rosids</taxon>
        <taxon>fabids</taxon>
        <taxon>Fabales</taxon>
        <taxon>Fabaceae</taxon>
        <taxon>Papilionoideae</taxon>
        <taxon>50 kb inversion clade</taxon>
        <taxon>NPAAA clade</taxon>
        <taxon>indigoferoid/millettioid clade</taxon>
        <taxon>Phaseoleae</taxon>
        <taxon>Glycine</taxon>
        <taxon>Glycine subgen. Soja</taxon>
    </lineage>
</organism>
<reference evidence="2 3" key="1">
    <citation type="journal article" date="2010" name="Nature">
        <title>Genome sequence of the palaeopolyploid soybean.</title>
        <authorList>
            <person name="Schmutz J."/>
            <person name="Cannon S.B."/>
            <person name="Schlueter J."/>
            <person name="Ma J."/>
            <person name="Mitros T."/>
            <person name="Nelson W."/>
            <person name="Hyten D.L."/>
            <person name="Song Q."/>
            <person name="Thelen J.J."/>
            <person name="Cheng J."/>
            <person name="Xu D."/>
            <person name="Hellsten U."/>
            <person name="May G.D."/>
            <person name="Yu Y."/>
            <person name="Sakurai T."/>
            <person name="Umezawa T."/>
            <person name="Bhattacharyya M.K."/>
            <person name="Sandhu D."/>
            <person name="Valliyodan B."/>
            <person name="Lindquist E."/>
            <person name="Peto M."/>
            <person name="Grant D."/>
            <person name="Shu S."/>
            <person name="Goodstein D."/>
            <person name="Barry K."/>
            <person name="Futrell-Griggs M."/>
            <person name="Abernathy B."/>
            <person name="Du J."/>
            <person name="Tian Z."/>
            <person name="Zhu L."/>
            <person name="Gill N."/>
            <person name="Joshi T."/>
            <person name="Libault M."/>
            <person name="Sethuraman A."/>
            <person name="Zhang X.-C."/>
            <person name="Shinozaki K."/>
            <person name="Nguyen H.T."/>
            <person name="Wing R.A."/>
            <person name="Cregan P."/>
            <person name="Specht J."/>
            <person name="Grimwood J."/>
            <person name="Rokhsar D."/>
            <person name="Stacey G."/>
            <person name="Shoemaker R.C."/>
            <person name="Jackson S.A."/>
        </authorList>
    </citation>
    <scope>NUCLEOTIDE SEQUENCE [LARGE SCALE GENOMIC DNA]</scope>
    <source>
        <strain evidence="3">cv. Williams 82</strain>
        <tissue evidence="2">Callus</tissue>
    </source>
</reference>
<dbReference type="Proteomes" id="UP000008827">
    <property type="component" value="Chromosome 9"/>
</dbReference>
<reference evidence="2" key="3">
    <citation type="submission" date="2018-07" db="EMBL/GenBank/DDBJ databases">
        <title>WGS assembly of Glycine max.</title>
        <authorList>
            <person name="Schmutz J."/>
            <person name="Cannon S."/>
            <person name="Schlueter J."/>
            <person name="Ma J."/>
            <person name="Mitros T."/>
            <person name="Nelson W."/>
            <person name="Hyten D."/>
            <person name="Song Q."/>
            <person name="Thelen J."/>
            <person name="Cheng J."/>
            <person name="Xu D."/>
            <person name="Hellsten U."/>
            <person name="May G."/>
            <person name="Yu Y."/>
            <person name="Sakurai T."/>
            <person name="Umezawa T."/>
            <person name="Bhattacharyya M."/>
            <person name="Sandhu D."/>
            <person name="Valliyodan B."/>
            <person name="Lindquist E."/>
            <person name="Peto M."/>
            <person name="Grant D."/>
            <person name="Shu S."/>
            <person name="Goodstein D."/>
            <person name="Barry K."/>
            <person name="Futrell-Griggs M."/>
            <person name="Abernathy B."/>
            <person name="Du J."/>
            <person name="Tian Z."/>
            <person name="Zhu L."/>
            <person name="Gill N."/>
            <person name="Joshi T."/>
            <person name="Libault M."/>
            <person name="Sethuraman A."/>
            <person name="Zhang X."/>
            <person name="Shinozaki K."/>
            <person name="Nguyen H."/>
            <person name="Wing R."/>
            <person name="Cregan P."/>
            <person name="Specht J."/>
            <person name="Grimwood J."/>
            <person name="Rokhsar D."/>
            <person name="Stacey G."/>
            <person name="Shoemaker R."/>
            <person name="Jackson S."/>
        </authorList>
    </citation>
    <scope>NUCLEOTIDE SEQUENCE</scope>
    <source>
        <tissue evidence="2">Callus</tissue>
    </source>
</reference>